<feature type="non-terminal residue" evidence="2">
    <location>
        <position position="1"/>
    </location>
</feature>
<dbReference type="PANTHER" id="PTHR43014">
    <property type="entry name" value="MERCURIC REDUCTASE"/>
    <property type="match status" value="1"/>
</dbReference>
<dbReference type="Proteomes" id="UP001597053">
    <property type="component" value="Unassembled WGS sequence"/>
</dbReference>
<dbReference type="Gene3D" id="3.50.50.60">
    <property type="entry name" value="FAD/NAD(P)-binding domain"/>
    <property type="match status" value="2"/>
</dbReference>
<feature type="non-terminal residue" evidence="2">
    <location>
        <position position="169"/>
    </location>
</feature>
<dbReference type="InterPro" id="IPR036188">
    <property type="entry name" value="FAD/NAD-bd_sf"/>
</dbReference>
<organism evidence="2 3">
    <name type="scientific">Micromonospora azadirachtae</name>
    <dbReference type="NCBI Taxonomy" id="1970735"/>
    <lineage>
        <taxon>Bacteria</taxon>
        <taxon>Bacillati</taxon>
        <taxon>Actinomycetota</taxon>
        <taxon>Actinomycetes</taxon>
        <taxon>Micromonosporales</taxon>
        <taxon>Micromonosporaceae</taxon>
        <taxon>Micromonospora</taxon>
    </lineage>
</organism>
<dbReference type="InterPro" id="IPR023753">
    <property type="entry name" value="FAD/NAD-binding_dom"/>
</dbReference>
<gene>
    <name evidence="2" type="ORF">ACFQZ8_32840</name>
</gene>
<comment type="caution">
    <text evidence="2">The sequence shown here is derived from an EMBL/GenBank/DDBJ whole genome shotgun (WGS) entry which is preliminary data.</text>
</comment>
<evidence type="ECO:0000313" key="2">
    <source>
        <dbReference type="EMBL" id="MFD0788730.1"/>
    </source>
</evidence>
<dbReference type="SUPFAM" id="SSF51905">
    <property type="entry name" value="FAD/NAD(P)-binding domain"/>
    <property type="match status" value="2"/>
</dbReference>
<dbReference type="EMBL" id="JBHTHM010003043">
    <property type="protein sequence ID" value="MFD0788730.1"/>
    <property type="molecule type" value="Genomic_DNA"/>
</dbReference>
<dbReference type="Pfam" id="PF07992">
    <property type="entry name" value="Pyr_redox_2"/>
    <property type="match status" value="1"/>
</dbReference>
<sequence length="169" mass="17574">RRDAFASHWSDDRQVAWLDSAGIALYRGQGRIRSDRVVEVTGPDGASTSLTARHAVVVATGSAALIPDVTGLPEAAPWTSREAAASKEVPGRLAIIGGGVVATEMATAYTNLGTVVTVLARDGVLPRAEPFVGDRVTQSLRDAGASVRLRAEAVSVSRDGDGTVHDTLT</sequence>
<dbReference type="PRINTS" id="PR00945">
    <property type="entry name" value="HGRDTASE"/>
</dbReference>
<reference evidence="3" key="1">
    <citation type="journal article" date="2019" name="Int. J. Syst. Evol. Microbiol.">
        <title>The Global Catalogue of Microorganisms (GCM) 10K type strain sequencing project: providing services to taxonomists for standard genome sequencing and annotation.</title>
        <authorList>
            <consortium name="The Broad Institute Genomics Platform"/>
            <consortium name="The Broad Institute Genome Sequencing Center for Infectious Disease"/>
            <person name="Wu L."/>
            <person name="Ma J."/>
        </authorList>
    </citation>
    <scope>NUCLEOTIDE SEQUENCE [LARGE SCALE GENOMIC DNA]</scope>
    <source>
        <strain evidence="3">JCM 32148</strain>
    </source>
</reference>
<keyword evidence="3" id="KW-1185">Reference proteome</keyword>
<feature type="domain" description="FAD/NAD(P)-binding" evidence="1">
    <location>
        <begin position="21"/>
        <end position="163"/>
    </location>
</feature>
<accession>A0ABW3ACW7</accession>
<name>A0ABW3ACW7_9ACTN</name>
<dbReference type="PANTHER" id="PTHR43014:SF2">
    <property type="entry name" value="MERCURIC REDUCTASE"/>
    <property type="match status" value="1"/>
</dbReference>
<proteinExistence type="predicted"/>
<evidence type="ECO:0000259" key="1">
    <source>
        <dbReference type="Pfam" id="PF07992"/>
    </source>
</evidence>
<protein>
    <submittedName>
        <fullName evidence="2">FAD-dependent oxidoreductase</fullName>
    </submittedName>
</protein>
<evidence type="ECO:0000313" key="3">
    <source>
        <dbReference type="Proteomes" id="UP001597053"/>
    </source>
</evidence>